<dbReference type="AlphaFoldDB" id="A0A0K2VSV0"/>
<protein>
    <submittedName>
        <fullName evidence="5">Extracellular solute-binding protein family 1</fullName>
    </submittedName>
</protein>
<comment type="subcellular location">
    <subcellularLocation>
        <location evidence="1">Periplasm</location>
    </subcellularLocation>
</comment>
<comment type="similarity">
    <text evidence="2">Belongs to the bacterial solute-binding protein 1 family.</text>
</comment>
<feature type="signal peptide" evidence="4">
    <location>
        <begin position="1"/>
        <end position="26"/>
    </location>
</feature>
<evidence type="ECO:0000256" key="3">
    <source>
        <dbReference type="ARBA" id="ARBA00022764"/>
    </source>
</evidence>
<dbReference type="Proteomes" id="UP000182888">
    <property type="component" value="Unassembled WGS sequence"/>
</dbReference>
<reference evidence="6" key="1">
    <citation type="submission" date="2014-08" db="EMBL/GenBank/DDBJ databases">
        <authorList>
            <person name="Edwards T."/>
        </authorList>
    </citation>
    <scope>NUCLEOTIDE SEQUENCE [LARGE SCALE GENOMIC DNA]</scope>
</reference>
<evidence type="ECO:0000256" key="4">
    <source>
        <dbReference type="SAM" id="SignalP"/>
    </source>
</evidence>
<dbReference type="PANTHER" id="PTHR43649:SF14">
    <property type="entry name" value="BLR3389 PROTEIN"/>
    <property type="match status" value="1"/>
</dbReference>
<evidence type="ECO:0000313" key="5">
    <source>
        <dbReference type="EMBL" id="CDX53068.1"/>
    </source>
</evidence>
<dbReference type="GO" id="GO:0042597">
    <property type="term" value="C:periplasmic space"/>
    <property type="evidence" value="ECO:0007669"/>
    <property type="project" value="UniProtKB-SubCell"/>
</dbReference>
<accession>A0A0K2VSV0</accession>
<gene>
    <name evidence="5" type="ORF">MPL1032_160168</name>
</gene>
<dbReference type="Gene3D" id="3.40.190.10">
    <property type="entry name" value="Periplasmic binding protein-like II"/>
    <property type="match status" value="2"/>
</dbReference>
<proteinExistence type="inferred from homology"/>
<dbReference type="EMBL" id="CCND01000008">
    <property type="protein sequence ID" value="CDX53068.1"/>
    <property type="molecule type" value="Genomic_DNA"/>
</dbReference>
<feature type="chain" id="PRO_5005489696" evidence="4">
    <location>
        <begin position="27"/>
        <end position="442"/>
    </location>
</feature>
<dbReference type="SUPFAM" id="SSF53850">
    <property type="entry name" value="Periplasmic binding protein-like II"/>
    <property type="match status" value="1"/>
</dbReference>
<keyword evidence="3" id="KW-0574">Periplasm</keyword>
<name>A0A0K2VSV0_MESPL</name>
<evidence type="ECO:0000256" key="2">
    <source>
        <dbReference type="ARBA" id="ARBA00008520"/>
    </source>
</evidence>
<keyword evidence="4" id="KW-0732">Signal</keyword>
<dbReference type="InterPro" id="IPR006059">
    <property type="entry name" value="SBP"/>
</dbReference>
<dbReference type="Pfam" id="PF13416">
    <property type="entry name" value="SBP_bac_8"/>
    <property type="match status" value="1"/>
</dbReference>
<dbReference type="PANTHER" id="PTHR43649">
    <property type="entry name" value="ARABINOSE-BINDING PROTEIN-RELATED"/>
    <property type="match status" value="1"/>
</dbReference>
<evidence type="ECO:0000256" key="1">
    <source>
        <dbReference type="ARBA" id="ARBA00004418"/>
    </source>
</evidence>
<dbReference type="InterPro" id="IPR050490">
    <property type="entry name" value="Bact_solute-bd_prot1"/>
</dbReference>
<organism evidence="5 6">
    <name type="scientific">Mesorhizobium plurifarium</name>
    <dbReference type="NCBI Taxonomy" id="69974"/>
    <lineage>
        <taxon>Bacteria</taxon>
        <taxon>Pseudomonadati</taxon>
        <taxon>Pseudomonadota</taxon>
        <taxon>Alphaproteobacteria</taxon>
        <taxon>Hyphomicrobiales</taxon>
        <taxon>Phyllobacteriaceae</taxon>
        <taxon>Mesorhizobium</taxon>
    </lineage>
</organism>
<evidence type="ECO:0000313" key="6">
    <source>
        <dbReference type="Proteomes" id="UP000182888"/>
    </source>
</evidence>
<sequence length="442" mass="47295">MRCAVSRKSWLGMAACAVAATLSATAATAEGITLKVFGGSSLDQLAPRQTPDEQKKIQDEVFKGFLAKHPEVSAIDWDAQGPQANSLQRLMTAKLANQEIDLIACPAFWTNGAYVRRGLLRPITDEIKPFADRIDAAALGAFTISGKVYGVPITTMSTSAVFYNVELFKKLDIPVPPTYDDLKAAVPKLKQAGVIPLLHQGSNTPMWPMWFFEAFSQSSGDAIAKTQTNLEGKTKFNDAADVEAFNLIKQWVDDGILSADSLSVDQDGMRAAFASGKSAMYYGGTWEVPSLQESVKNFHWGVFAFPKMPGAKGEPKHGGGADNGICLSSSIPEEKVAPALAFISYLAQPEIATLYLAPEQPIAASIKGVPVAEDAYAKDLRASAFPNTIKFLDWIWPSEVANATASAIAGVVGGQLTPQAAADSVQKVYDGMVADGNWPPKE</sequence>